<organism evidence="2 3">
    <name type="scientific">Arcanobacterium bovis</name>
    <dbReference type="NCBI Taxonomy" id="2529275"/>
    <lineage>
        <taxon>Bacteria</taxon>
        <taxon>Bacillati</taxon>
        <taxon>Actinomycetota</taxon>
        <taxon>Actinomycetes</taxon>
        <taxon>Actinomycetales</taxon>
        <taxon>Actinomycetaceae</taxon>
        <taxon>Arcanobacterium</taxon>
    </lineage>
</organism>
<comment type="caution">
    <text evidence="2">The sequence shown here is derived from an EMBL/GenBank/DDBJ whole genome shotgun (WGS) entry which is preliminary data.</text>
</comment>
<accession>A0A4Q9UYH3</accession>
<evidence type="ECO:0000256" key="1">
    <source>
        <dbReference type="SAM" id="MobiDB-lite"/>
    </source>
</evidence>
<name>A0A4Q9UYH3_9ACTO</name>
<protein>
    <submittedName>
        <fullName evidence="2">Transfer complex protein</fullName>
    </submittedName>
</protein>
<evidence type="ECO:0000313" key="3">
    <source>
        <dbReference type="Proteomes" id="UP000293036"/>
    </source>
</evidence>
<sequence>MVGKQKKKHGDHAKHVLPSSKQTKSRLSRGKGSVQDQIHYEALAESGLCHLGGKQYSVTLQLSDIDYVLAPEDTQEGLIEKYARFLNSHLAGQHVQILIVNKVVDPDRLARDVKLAPRGDG</sequence>
<dbReference type="AlphaFoldDB" id="A0A4Q9UYH3"/>
<evidence type="ECO:0000313" key="2">
    <source>
        <dbReference type="EMBL" id="TBW20669.1"/>
    </source>
</evidence>
<feature type="compositionally biased region" description="Basic residues" evidence="1">
    <location>
        <begin position="1"/>
        <end position="12"/>
    </location>
</feature>
<feature type="non-terminal residue" evidence="2">
    <location>
        <position position="121"/>
    </location>
</feature>
<keyword evidence="3" id="KW-1185">Reference proteome</keyword>
<dbReference type="Proteomes" id="UP000293036">
    <property type="component" value="Unassembled WGS sequence"/>
</dbReference>
<proteinExistence type="predicted"/>
<feature type="region of interest" description="Disordered" evidence="1">
    <location>
        <begin position="1"/>
        <end position="33"/>
    </location>
</feature>
<dbReference type="EMBL" id="SJDT01000018">
    <property type="protein sequence ID" value="TBW20669.1"/>
    <property type="molecule type" value="Genomic_DNA"/>
</dbReference>
<reference evidence="2 3" key="1">
    <citation type="submission" date="2019-02" db="EMBL/GenBank/DDBJ databases">
        <title>Arcanobacterium bovis sp. nov., isolated from the milk of a cow with mastitis.</title>
        <authorList>
            <person name="Sammra O."/>
            <person name="Foster G."/>
            <person name="Hassan A."/>
            <person name="Alssahen M."/>
            <person name="Laemmler C."/>
            <person name="Borowiak M."/>
            <person name="Malorny B."/>
            <person name="Abdulmawjood A."/>
        </authorList>
    </citation>
    <scope>NUCLEOTIDE SEQUENCE [LARGE SCALE GENOMIC DNA]</scope>
    <source>
        <strain evidence="2 3">C605018/01/1</strain>
    </source>
</reference>
<gene>
    <name evidence="2" type="ORF">EZJ44_08580</name>
</gene>